<dbReference type="RefSeq" id="WP_345864829.1">
    <property type="nucleotide sequence ID" value="NZ_JBDIMF010000004.1"/>
</dbReference>
<dbReference type="Proteomes" id="UP001404104">
    <property type="component" value="Unassembled WGS sequence"/>
</dbReference>
<name>A0ABU9XSS6_9SPHN</name>
<dbReference type="PIRSF" id="PIRSF018266">
    <property type="entry name" value="FecR"/>
    <property type="match status" value="1"/>
</dbReference>
<dbReference type="InterPro" id="IPR032623">
    <property type="entry name" value="FecR_N"/>
</dbReference>
<dbReference type="EMBL" id="JBDIMF010000004">
    <property type="protein sequence ID" value="MEN2786875.1"/>
    <property type="molecule type" value="Genomic_DNA"/>
</dbReference>
<gene>
    <name evidence="3" type="ORF">ABC969_10635</name>
</gene>
<dbReference type="InterPro" id="IPR012373">
    <property type="entry name" value="Ferrdict_sens_TM"/>
</dbReference>
<keyword evidence="4" id="KW-1185">Reference proteome</keyword>
<sequence>MSFRRGPENTNRQAAEWLARLHADDRTPDDETAFRAWLNADPHHAAAFERASTIWESVGGLGVLPATSTPHVSRRTVLASAATIVVAGGAGFGWREAVAGVYQTDVGEQRRLLLEDGTRVMLDTATRFRFRPHANTRILSLSNGRIDLNVAKDARPFLIEAGAQRASLPAGHVDVRRDGARVAFTAIEGTPQILAGGATLALESGHRMVMTDGRTDRVDRPDLQDLIAWQDGRLAFRDEMLSQAVAEMNRYTNRPLVVADAQVGGLRLSGMYRVGDPEAFARSIAILLPVRVQADAKSVRIFHMA</sequence>
<evidence type="ECO:0000259" key="2">
    <source>
        <dbReference type="Pfam" id="PF16220"/>
    </source>
</evidence>
<evidence type="ECO:0000313" key="4">
    <source>
        <dbReference type="Proteomes" id="UP001404104"/>
    </source>
</evidence>
<reference evidence="3 4" key="1">
    <citation type="submission" date="2024-05" db="EMBL/GenBank/DDBJ databases">
        <authorList>
            <person name="Liu Q."/>
            <person name="Xin Y.-H."/>
        </authorList>
    </citation>
    <scope>NUCLEOTIDE SEQUENCE [LARGE SCALE GENOMIC DNA]</scope>
    <source>
        <strain evidence="3 4">CGMCC 1.15349</strain>
    </source>
</reference>
<accession>A0ABU9XSS6</accession>
<feature type="domain" description="FecR protein" evidence="1">
    <location>
        <begin position="101"/>
        <end position="190"/>
    </location>
</feature>
<comment type="caution">
    <text evidence="3">The sequence shown here is derived from an EMBL/GenBank/DDBJ whole genome shotgun (WGS) entry which is preliminary data.</text>
</comment>
<dbReference type="PANTHER" id="PTHR30273:SF2">
    <property type="entry name" value="PROTEIN FECR"/>
    <property type="match status" value="1"/>
</dbReference>
<dbReference type="Pfam" id="PF16220">
    <property type="entry name" value="DUF4880"/>
    <property type="match status" value="1"/>
</dbReference>
<feature type="domain" description="FecR N-terminal" evidence="2">
    <location>
        <begin position="12"/>
        <end position="53"/>
    </location>
</feature>
<dbReference type="PANTHER" id="PTHR30273">
    <property type="entry name" value="PERIPLASMIC SIGNAL SENSOR AND SIGMA FACTOR ACTIVATOR FECR-RELATED"/>
    <property type="match status" value="1"/>
</dbReference>
<evidence type="ECO:0000259" key="1">
    <source>
        <dbReference type="Pfam" id="PF04773"/>
    </source>
</evidence>
<proteinExistence type="predicted"/>
<dbReference type="InterPro" id="IPR006860">
    <property type="entry name" value="FecR"/>
</dbReference>
<organism evidence="3 4">
    <name type="scientific">Sphingomonas qilianensis</name>
    <dbReference type="NCBI Taxonomy" id="1736690"/>
    <lineage>
        <taxon>Bacteria</taxon>
        <taxon>Pseudomonadati</taxon>
        <taxon>Pseudomonadota</taxon>
        <taxon>Alphaproteobacteria</taxon>
        <taxon>Sphingomonadales</taxon>
        <taxon>Sphingomonadaceae</taxon>
        <taxon>Sphingomonas</taxon>
    </lineage>
</organism>
<dbReference type="Gene3D" id="2.60.120.1440">
    <property type="match status" value="1"/>
</dbReference>
<evidence type="ECO:0000313" key="3">
    <source>
        <dbReference type="EMBL" id="MEN2786875.1"/>
    </source>
</evidence>
<protein>
    <submittedName>
        <fullName evidence="3">FecR domain-containing protein</fullName>
    </submittedName>
</protein>
<dbReference type="Pfam" id="PF04773">
    <property type="entry name" value="FecR"/>
    <property type="match status" value="1"/>
</dbReference>